<dbReference type="RefSeq" id="WP_273672188.1">
    <property type="nucleotide sequence ID" value="NZ_JAQQXR010000006.1"/>
</dbReference>
<sequence>MDNRNDQEALVPELDDDALQAMYARTSYLLRESRKTLLKRHDVAAEAELLERIRLGQADAESAYGDYLSALILEQMRAQIRAELGALLHGGAALEAAGVSLHLHLKEQLEQHYAARMAEPARLAQDALLLAFDTGLLMEVRYASADEYALAWSWGDAELRIDTAPAGAGRPTPAHRLRDADGVQRVDTLTSPGSDCWANFSGLLEVLLRDPLLGGTAA</sequence>
<evidence type="ECO:0000313" key="1">
    <source>
        <dbReference type="EMBL" id="MDC8759168.1"/>
    </source>
</evidence>
<evidence type="ECO:0008006" key="3">
    <source>
        <dbReference type="Google" id="ProtNLM"/>
    </source>
</evidence>
<comment type="caution">
    <text evidence="1">The sequence shown here is derived from an EMBL/GenBank/DDBJ whole genome shotgun (WGS) entry which is preliminary data.</text>
</comment>
<dbReference type="EMBL" id="JAQQXR010000006">
    <property type="protein sequence ID" value="MDC8759168.1"/>
    <property type="molecule type" value="Genomic_DNA"/>
</dbReference>
<proteinExistence type="predicted"/>
<name>A0ABT5K2G0_9BURK</name>
<organism evidence="1 2">
    <name type="scientific">Janthinobacterium fluminis</name>
    <dbReference type="NCBI Taxonomy" id="2987524"/>
    <lineage>
        <taxon>Bacteria</taxon>
        <taxon>Pseudomonadati</taxon>
        <taxon>Pseudomonadota</taxon>
        <taxon>Betaproteobacteria</taxon>
        <taxon>Burkholderiales</taxon>
        <taxon>Oxalobacteraceae</taxon>
        <taxon>Janthinobacterium</taxon>
    </lineage>
</organism>
<dbReference type="Proteomes" id="UP001221208">
    <property type="component" value="Unassembled WGS sequence"/>
</dbReference>
<evidence type="ECO:0000313" key="2">
    <source>
        <dbReference type="Proteomes" id="UP001221208"/>
    </source>
</evidence>
<accession>A0ABT5K2G0</accession>
<gene>
    <name evidence="1" type="ORF">OIK44_16425</name>
</gene>
<protein>
    <recommendedName>
        <fullName evidence="3">Chorismate mutase</fullName>
    </recommendedName>
</protein>
<keyword evidence="2" id="KW-1185">Reference proteome</keyword>
<reference evidence="1 2" key="1">
    <citation type="submission" date="2022-10" db="EMBL/GenBank/DDBJ databases">
        <title>Janthinobacterium sp. hw3 Genome sequencing.</title>
        <authorList>
            <person name="Park S."/>
        </authorList>
    </citation>
    <scope>NUCLEOTIDE SEQUENCE [LARGE SCALE GENOMIC DNA]</scope>
    <source>
        <strain evidence="2">hw3</strain>
    </source>
</reference>